<dbReference type="SUPFAM" id="SSF53474">
    <property type="entry name" value="alpha/beta-Hydrolases"/>
    <property type="match status" value="1"/>
</dbReference>
<dbReference type="Proteomes" id="UP000053776">
    <property type="component" value="Unassembled WGS sequence"/>
</dbReference>
<dbReference type="InterPro" id="IPR051044">
    <property type="entry name" value="MAG_DAG_Lipase"/>
</dbReference>
<keyword evidence="2" id="KW-0812">Transmembrane</keyword>
<protein>
    <submittedName>
        <fullName evidence="4">PST-A protein</fullName>
    </submittedName>
</protein>
<dbReference type="InterPro" id="IPR006494">
    <property type="entry name" value="PST_A"/>
</dbReference>
<feature type="compositionally biased region" description="Low complexity" evidence="1">
    <location>
        <begin position="173"/>
        <end position="185"/>
    </location>
</feature>
<dbReference type="Gene3D" id="3.40.50.1820">
    <property type="entry name" value="alpha/beta hydrolase"/>
    <property type="match status" value="2"/>
</dbReference>
<dbReference type="InterPro" id="IPR029058">
    <property type="entry name" value="AB_hydrolase_fold"/>
</dbReference>
<sequence>MVERDSYITAENITRTKFDETSTQFDEASTQFDEAVERINGTSVRLDGAPTLDSFYNKDGLLLRTYGWLVKNAIGIIILIHGLNSHVRFSFLRHNVDIVNYDKALLKDENNYYVYKDSWIEHFNKCGYSVYGIDLQGHGQSEGWGNLKVNVKQYDDLVYDVMQYIHEIHDKVSSYGDKSGDSSSSGDERCEEVPTVSNRNRGTFLSVKEAGEESEPSGKNKGKSSSGKKGDKSSSDKKSDKSSSGKKGDKSSNDKKIDKSSSDKKGDKSSSDKKGDKSSSDKKIDKSSNAKKIDKSSSGKKSDKSLIVQKSDKSSSSKKDYRSSTSQLSDDCSSKHSDGSSSQISDKSPTKRKTNKLLSIADAGGEMIFKKKKKKKALPTYIIGQSMGGNIALRTLQLLGKSNDERNKRLNIKGCISLSGMISIELMAASPRSYKYSCFYLPFFKLFSCFFPRYRLINNMRYIRYKYMNDVARFDKIRYKKGITSRFGYELLKAMKILDRDMIYIPKDIPILFIHSKDDTLCYYRGVVSFFNRLKNDNKELHILENMEHMLTIEPGNENVLKKILTWLTNLPNAIRDTKWNFEERGL</sequence>
<evidence type="ECO:0000256" key="1">
    <source>
        <dbReference type="SAM" id="MobiDB-lite"/>
    </source>
</evidence>
<evidence type="ECO:0000259" key="3">
    <source>
        <dbReference type="Pfam" id="PF12146"/>
    </source>
</evidence>
<gene>
    <name evidence="4" type="ORF">PVMG_00725</name>
</gene>
<evidence type="ECO:0000256" key="2">
    <source>
        <dbReference type="SAM" id="Phobius"/>
    </source>
</evidence>
<evidence type="ECO:0000313" key="5">
    <source>
        <dbReference type="Proteomes" id="UP000053776"/>
    </source>
</evidence>
<name>A0A0J9TB49_PLAVI</name>
<reference evidence="4 5" key="1">
    <citation type="submission" date="2011-08" db="EMBL/GenBank/DDBJ databases">
        <title>The Genome Sequence of Plasmodium vivax Mauritania I.</title>
        <authorList>
            <consortium name="The Broad Institute Genome Sequencing Platform"/>
            <consortium name="The Broad Institute Genome Sequencing Center for Infectious Disease"/>
            <person name="Neafsey D."/>
            <person name="Carlton J."/>
            <person name="Barnwell J."/>
            <person name="Collins W."/>
            <person name="Escalante A."/>
            <person name="Mullikin J."/>
            <person name="Saul A."/>
            <person name="Guigo R."/>
            <person name="Camara F."/>
            <person name="Young S.K."/>
            <person name="Zeng Q."/>
            <person name="Gargeya S."/>
            <person name="Fitzgerald M."/>
            <person name="Haas B."/>
            <person name="Abouelleil A."/>
            <person name="Alvarado L."/>
            <person name="Arachchi H.M."/>
            <person name="Berlin A."/>
            <person name="Brown A."/>
            <person name="Chapman S.B."/>
            <person name="Chen Z."/>
            <person name="Dunbar C."/>
            <person name="Freedman E."/>
            <person name="Gearin G."/>
            <person name="Gellesch M."/>
            <person name="Goldberg J."/>
            <person name="Griggs A."/>
            <person name="Gujja S."/>
            <person name="Heiman D."/>
            <person name="Howarth C."/>
            <person name="Larson L."/>
            <person name="Lui A."/>
            <person name="MacDonald P.J.P."/>
            <person name="Montmayeur A."/>
            <person name="Murphy C."/>
            <person name="Neiman D."/>
            <person name="Pearson M."/>
            <person name="Priest M."/>
            <person name="Roberts A."/>
            <person name="Saif S."/>
            <person name="Shea T."/>
            <person name="Shenoy N."/>
            <person name="Sisk P."/>
            <person name="Stolte C."/>
            <person name="Sykes S."/>
            <person name="Wortman J."/>
            <person name="Nusbaum C."/>
            <person name="Birren B."/>
        </authorList>
    </citation>
    <scope>NUCLEOTIDE SEQUENCE [LARGE SCALE GENOMIC DNA]</scope>
    <source>
        <strain evidence="4 5">Mauritania I</strain>
    </source>
</reference>
<dbReference type="NCBIfam" id="TIGR01607">
    <property type="entry name" value="PST-A"/>
    <property type="match status" value="1"/>
</dbReference>
<dbReference type="Pfam" id="PF12146">
    <property type="entry name" value="Hydrolase_4"/>
    <property type="match status" value="2"/>
</dbReference>
<feature type="region of interest" description="Disordered" evidence="1">
    <location>
        <begin position="173"/>
        <end position="355"/>
    </location>
</feature>
<accession>A0A0J9TB49</accession>
<feature type="compositionally biased region" description="Low complexity" evidence="1">
    <location>
        <begin position="217"/>
        <end position="227"/>
    </location>
</feature>
<dbReference type="PANTHER" id="PTHR11614">
    <property type="entry name" value="PHOSPHOLIPASE-RELATED"/>
    <property type="match status" value="1"/>
</dbReference>
<feature type="domain" description="Serine aminopeptidase S33" evidence="3">
    <location>
        <begin position="371"/>
        <end position="555"/>
    </location>
</feature>
<evidence type="ECO:0000313" key="4">
    <source>
        <dbReference type="EMBL" id="KMZ91852.1"/>
    </source>
</evidence>
<dbReference type="OrthoDB" id="2498029at2759"/>
<organism evidence="4 5">
    <name type="scientific">Plasmodium vivax Mauritania I</name>
    <dbReference type="NCBI Taxonomy" id="1035515"/>
    <lineage>
        <taxon>Eukaryota</taxon>
        <taxon>Sar</taxon>
        <taxon>Alveolata</taxon>
        <taxon>Apicomplexa</taxon>
        <taxon>Aconoidasida</taxon>
        <taxon>Haemosporida</taxon>
        <taxon>Plasmodiidae</taxon>
        <taxon>Plasmodium</taxon>
        <taxon>Plasmodium (Plasmodium)</taxon>
    </lineage>
</organism>
<dbReference type="AlphaFoldDB" id="A0A0J9TB49"/>
<dbReference type="InterPro" id="IPR022742">
    <property type="entry name" value="Hydrolase_4"/>
</dbReference>
<keyword evidence="2" id="KW-0472">Membrane</keyword>
<feature type="compositionally biased region" description="Basic and acidic residues" evidence="1">
    <location>
        <begin position="228"/>
        <end position="322"/>
    </location>
</feature>
<proteinExistence type="predicted"/>
<dbReference type="EMBL" id="KQ235088">
    <property type="protein sequence ID" value="KMZ91852.1"/>
    <property type="molecule type" value="Genomic_DNA"/>
</dbReference>
<feature type="transmembrane region" description="Helical" evidence="2">
    <location>
        <begin position="65"/>
        <end position="83"/>
    </location>
</feature>
<keyword evidence="2" id="KW-1133">Transmembrane helix</keyword>
<feature type="domain" description="Serine aminopeptidase S33" evidence="3">
    <location>
        <begin position="119"/>
        <end position="170"/>
    </location>
</feature>